<dbReference type="InterPro" id="IPR036188">
    <property type="entry name" value="FAD/NAD-bd_sf"/>
</dbReference>
<dbReference type="RefSeq" id="WP_392395883.1">
    <property type="nucleotide sequence ID" value="NZ_JAURTK010000017.1"/>
</dbReference>
<dbReference type="PANTHER" id="PTHR13847">
    <property type="entry name" value="SARCOSINE DEHYDROGENASE-RELATED"/>
    <property type="match status" value="1"/>
</dbReference>
<sequence>MNDVVIVGAGAIGASIALFCKKLEPGLNVTVIDPDLNGGFSSTARSGSGGSRRLFCCPENIAMSEFSIAFFKELDAQAENEFARVNWQPQGYLFIVPHEGIDLLHENLRVQRQMGVKAEVLAPGEMKKRFPMLRVDDLGAGVFSPEDGWCDAQRYHAVVTGKAKAAGVQFMSDTVVNIDIEVGQFPEVELRSGRTLKTEFVVNAAGPWAADICELVGMPLPVFPMRRFEHIFTAETARPDMPYVKDVRGLAIRSAGSGYSGGLVKTNVPRGYSLKLDNNWFDQVVRPAVEWRFPGIGHLELTKSWSGLYEQCDFDGNAIIGRWTGHCDRFLVAAGFSGHGLMHAPAAGMAVAEMIVKGRQETLDLKRFGYERIQRNEPYRERGII</sequence>
<comment type="caution">
    <text evidence="3">The sequence shown here is derived from an EMBL/GenBank/DDBJ whole genome shotgun (WGS) entry which is preliminary data.</text>
</comment>
<keyword evidence="1" id="KW-0560">Oxidoreductase</keyword>
<protein>
    <submittedName>
        <fullName evidence="3">Glycine/D-amino acid oxidase-like deaminating enzyme</fullName>
    </submittedName>
</protein>
<dbReference type="Gene3D" id="3.50.50.60">
    <property type="entry name" value="FAD/NAD(P)-binding domain"/>
    <property type="match status" value="1"/>
</dbReference>
<evidence type="ECO:0000313" key="3">
    <source>
        <dbReference type="EMBL" id="MDP9651226.1"/>
    </source>
</evidence>
<dbReference type="Pfam" id="PF01266">
    <property type="entry name" value="DAO"/>
    <property type="match status" value="1"/>
</dbReference>
<gene>
    <name evidence="3" type="ORF">J2793_006701</name>
</gene>
<dbReference type="InterPro" id="IPR006076">
    <property type="entry name" value="FAD-dep_OxRdtase"/>
</dbReference>
<name>A0AB73IMR1_9BURK</name>
<evidence type="ECO:0000259" key="2">
    <source>
        <dbReference type="Pfam" id="PF01266"/>
    </source>
</evidence>
<dbReference type="SUPFAM" id="SSF51905">
    <property type="entry name" value="FAD/NAD(P)-binding domain"/>
    <property type="match status" value="1"/>
</dbReference>
<dbReference type="AlphaFoldDB" id="A0AB73IMR1"/>
<dbReference type="Gene3D" id="3.30.9.10">
    <property type="entry name" value="D-Amino Acid Oxidase, subunit A, domain 2"/>
    <property type="match status" value="1"/>
</dbReference>
<organism evidence="3 4">
    <name type="scientific">Paraburkholderia caledonica</name>
    <dbReference type="NCBI Taxonomy" id="134536"/>
    <lineage>
        <taxon>Bacteria</taxon>
        <taxon>Pseudomonadati</taxon>
        <taxon>Pseudomonadota</taxon>
        <taxon>Betaproteobacteria</taxon>
        <taxon>Burkholderiales</taxon>
        <taxon>Burkholderiaceae</taxon>
        <taxon>Paraburkholderia</taxon>
    </lineage>
</organism>
<proteinExistence type="predicted"/>
<dbReference type="EMBL" id="JAURTK010000017">
    <property type="protein sequence ID" value="MDP9651226.1"/>
    <property type="molecule type" value="Genomic_DNA"/>
</dbReference>
<dbReference type="GO" id="GO:0016491">
    <property type="term" value="F:oxidoreductase activity"/>
    <property type="evidence" value="ECO:0007669"/>
    <property type="project" value="UniProtKB-KW"/>
</dbReference>
<dbReference type="PANTHER" id="PTHR13847:SF287">
    <property type="entry name" value="FAD-DEPENDENT OXIDOREDUCTASE DOMAIN-CONTAINING PROTEIN 1"/>
    <property type="match status" value="1"/>
</dbReference>
<dbReference type="Proteomes" id="UP001229486">
    <property type="component" value="Unassembled WGS sequence"/>
</dbReference>
<dbReference type="GO" id="GO:0005737">
    <property type="term" value="C:cytoplasm"/>
    <property type="evidence" value="ECO:0007669"/>
    <property type="project" value="TreeGrafter"/>
</dbReference>
<evidence type="ECO:0000313" key="4">
    <source>
        <dbReference type="Proteomes" id="UP001229486"/>
    </source>
</evidence>
<feature type="domain" description="FAD dependent oxidoreductase" evidence="2">
    <location>
        <begin position="3"/>
        <end position="354"/>
    </location>
</feature>
<evidence type="ECO:0000256" key="1">
    <source>
        <dbReference type="ARBA" id="ARBA00023002"/>
    </source>
</evidence>
<accession>A0AB73IMR1</accession>
<reference evidence="3" key="1">
    <citation type="submission" date="2023-07" db="EMBL/GenBank/DDBJ databases">
        <title>Sorghum-associated microbial communities from plants grown in Nebraska, USA.</title>
        <authorList>
            <person name="Schachtman D."/>
        </authorList>
    </citation>
    <scope>NUCLEOTIDE SEQUENCE</scope>
    <source>
        <strain evidence="3">DS1061</strain>
    </source>
</reference>